<dbReference type="InterPro" id="IPR036961">
    <property type="entry name" value="Kinesin_motor_dom_sf"/>
</dbReference>
<dbReference type="InterPro" id="IPR027417">
    <property type="entry name" value="P-loop_NTPase"/>
</dbReference>
<dbReference type="PANTHER" id="PTHR47972">
    <property type="entry name" value="KINESIN-LIKE PROTEIN KLP-3"/>
    <property type="match status" value="1"/>
</dbReference>
<dbReference type="InterPro" id="IPR001752">
    <property type="entry name" value="Kinesin_motor_dom"/>
</dbReference>
<dbReference type="PROSITE" id="PS50067">
    <property type="entry name" value="KINESIN_MOTOR_2"/>
    <property type="match status" value="1"/>
</dbReference>
<reference evidence="4" key="2">
    <citation type="submission" date="2022-01" db="EMBL/GenBank/DDBJ databases">
        <authorList>
            <person name="Yamashiro T."/>
            <person name="Shiraishi A."/>
            <person name="Satake H."/>
            <person name="Nakayama K."/>
        </authorList>
    </citation>
    <scope>NUCLEOTIDE SEQUENCE</scope>
</reference>
<sequence length="178" mass="20270">MCTNQRFYKLEIIGADSSKKQFKFDHIFRPEDNQGTAEKLGELTTEPLHTSTEFRVSKRKSDTMRYELSVSILEIYNEEIRDLLDNKAKQPANKRTNLEDPGLTSGRVVLETWLTVLERCSESGSRARSVGSTNANEFSSRSHCIGVVYLIASDCCWEQLGEWTRDEEPPLACGLGWK</sequence>
<gene>
    <name evidence="4" type="ORF">Tco_0823123</name>
</gene>
<keyword evidence="5" id="KW-1185">Reference proteome</keyword>
<reference evidence="4" key="1">
    <citation type="journal article" date="2022" name="Int. J. Mol. Sci.">
        <title>Draft Genome of Tanacetum Coccineum: Genomic Comparison of Closely Related Tanacetum-Family Plants.</title>
        <authorList>
            <person name="Yamashiro T."/>
            <person name="Shiraishi A."/>
            <person name="Nakayama K."/>
            <person name="Satake H."/>
        </authorList>
    </citation>
    <scope>NUCLEOTIDE SEQUENCE</scope>
</reference>
<evidence type="ECO:0000256" key="2">
    <source>
        <dbReference type="PROSITE-ProRule" id="PRU00283"/>
    </source>
</evidence>
<comment type="caution">
    <text evidence="4">The sequence shown here is derived from an EMBL/GenBank/DDBJ whole genome shotgun (WGS) entry which is preliminary data.</text>
</comment>
<dbReference type="Proteomes" id="UP001151760">
    <property type="component" value="Unassembled WGS sequence"/>
</dbReference>
<evidence type="ECO:0000259" key="3">
    <source>
        <dbReference type="PROSITE" id="PS50067"/>
    </source>
</evidence>
<comment type="caution">
    <text evidence="2">Lacks conserved residue(s) required for the propagation of feature annotation.</text>
</comment>
<dbReference type="EMBL" id="BQNB010012310">
    <property type="protein sequence ID" value="GJT01954.1"/>
    <property type="molecule type" value="Genomic_DNA"/>
</dbReference>
<evidence type="ECO:0000313" key="4">
    <source>
        <dbReference type="EMBL" id="GJT01954.1"/>
    </source>
</evidence>
<name>A0ABQ5AIT6_9ASTR</name>
<proteinExistence type="inferred from homology"/>
<dbReference type="InterPro" id="IPR027640">
    <property type="entry name" value="Kinesin-like_fam"/>
</dbReference>
<organism evidence="4 5">
    <name type="scientific">Tanacetum coccineum</name>
    <dbReference type="NCBI Taxonomy" id="301880"/>
    <lineage>
        <taxon>Eukaryota</taxon>
        <taxon>Viridiplantae</taxon>
        <taxon>Streptophyta</taxon>
        <taxon>Embryophyta</taxon>
        <taxon>Tracheophyta</taxon>
        <taxon>Spermatophyta</taxon>
        <taxon>Magnoliopsida</taxon>
        <taxon>eudicotyledons</taxon>
        <taxon>Gunneridae</taxon>
        <taxon>Pentapetalae</taxon>
        <taxon>asterids</taxon>
        <taxon>campanulids</taxon>
        <taxon>Asterales</taxon>
        <taxon>Asteraceae</taxon>
        <taxon>Asteroideae</taxon>
        <taxon>Anthemideae</taxon>
        <taxon>Anthemidinae</taxon>
        <taxon>Tanacetum</taxon>
    </lineage>
</organism>
<evidence type="ECO:0000313" key="5">
    <source>
        <dbReference type="Proteomes" id="UP001151760"/>
    </source>
</evidence>
<feature type="domain" description="Kinesin motor" evidence="3">
    <location>
        <begin position="1"/>
        <end position="178"/>
    </location>
</feature>
<keyword evidence="1" id="KW-0505">Motor protein</keyword>
<accession>A0ABQ5AIT6</accession>
<protein>
    <submittedName>
        <fullName evidence="4">Kinesin-like protein KIN-14S</fullName>
    </submittedName>
</protein>
<dbReference type="PANTHER" id="PTHR47972:SF2">
    <property type="entry name" value="KINESIN-LIKE PROTEIN KIN-14S"/>
    <property type="match status" value="1"/>
</dbReference>
<dbReference type="SUPFAM" id="SSF52540">
    <property type="entry name" value="P-loop containing nucleoside triphosphate hydrolases"/>
    <property type="match status" value="1"/>
</dbReference>
<dbReference type="Pfam" id="PF00225">
    <property type="entry name" value="Kinesin"/>
    <property type="match status" value="1"/>
</dbReference>
<dbReference type="Gene3D" id="3.40.850.10">
    <property type="entry name" value="Kinesin motor domain"/>
    <property type="match status" value="1"/>
</dbReference>
<evidence type="ECO:0000256" key="1">
    <source>
        <dbReference type="ARBA" id="ARBA00023175"/>
    </source>
</evidence>
<comment type="similarity">
    <text evidence="2">Belongs to the TRAFAC class myosin-kinesin ATPase superfamily. Kinesin family.</text>
</comment>